<keyword evidence="2" id="KW-1003">Cell membrane</keyword>
<organism evidence="8 9">
    <name type="scientific">Mycolicibacterium iranicum</name>
    <name type="common">Mycobacterium iranicum</name>
    <dbReference type="NCBI Taxonomy" id="912594"/>
    <lineage>
        <taxon>Bacteria</taxon>
        <taxon>Bacillati</taxon>
        <taxon>Actinomycetota</taxon>
        <taxon>Actinomycetes</taxon>
        <taxon>Mycobacteriales</taxon>
        <taxon>Mycobacteriaceae</taxon>
        <taxon>Mycolicibacterium</taxon>
    </lineage>
</organism>
<evidence type="ECO:0000259" key="7">
    <source>
        <dbReference type="PROSITE" id="PS50850"/>
    </source>
</evidence>
<evidence type="ECO:0000256" key="4">
    <source>
        <dbReference type="ARBA" id="ARBA00022989"/>
    </source>
</evidence>
<feature type="transmembrane region" description="Helical" evidence="6">
    <location>
        <begin position="195"/>
        <end position="218"/>
    </location>
</feature>
<reference evidence="8 9" key="1">
    <citation type="submission" date="2016-01" db="EMBL/GenBank/DDBJ databases">
        <title>The new phylogeny of the genus Mycobacterium.</title>
        <authorList>
            <person name="Tarcisio F."/>
            <person name="Conor M."/>
            <person name="Antonella G."/>
            <person name="Elisabetta G."/>
            <person name="Giulia F.S."/>
            <person name="Sara T."/>
            <person name="Anna F."/>
            <person name="Clotilde B."/>
            <person name="Roberto B."/>
            <person name="Veronica D.S."/>
            <person name="Fabio R."/>
            <person name="Monica P."/>
            <person name="Olivier J."/>
            <person name="Enrico T."/>
            <person name="Nicola S."/>
        </authorList>
    </citation>
    <scope>NUCLEOTIDE SEQUENCE [LARGE SCALE GENOMIC DNA]</scope>
    <source>
        <strain evidence="8 9">DSM 45541</strain>
    </source>
</reference>
<dbReference type="Proteomes" id="UP000193622">
    <property type="component" value="Unassembled WGS sequence"/>
</dbReference>
<dbReference type="Pfam" id="PF07690">
    <property type="entry name" value="MFS_1"/>
    <property type="match status" value="1"/>
</dbReference>
<sequence>MILILAAFVSMVDRSVMPPLVPVIADDMGVPVDAVGQSLTVYAVSYAAFQLFWSALAARYGRVRVLVVSTGLGGLANLATAFVQDPASYSVVRALAAGAFAATITTVLIYYGDTLTLKQRAVATANLAAAISLGLAAGTIGAGAIAQWFGWRWTFVAVAMLAFTLMLGLPRLREATGNTAERLGSAVRRLAVNRWAVAILIFTVVEGALLIGVFNYLAVALQETGATVLVAGAATAAFGAAVVIASQLMKLILGRWPAWVLMVLAGVSIIGAYVAVALDISLITVLTAAILLGVAWALGHTTMQTWMTDAAADTRAIGMSFFSISLFVGASIGAAAGNVAAGAHRFDVLFALTLAVSVAYALATSAARARYAVRE</sequence>
<dbReference type="GO" id="GO:0005886">
    <property type="term" value="C:plasma membrane"/>
    <property type="evidence" value="ECO:0007669"/>
    <property type="project" value="UniProtKB-SubCell"/>
</dbReference>
<evidence type="ECO:0000256" key="1">
    <source>
        <dbReference type="ARBA" id="ARBA00004651"/>
    </source>
</evidence>
<dbReference type="AlphaFoldDB" id="A0A1X1WLU6"/>
<dbReference type="PANTHER" id="PTHR43124:SF3">
    <property type="entry name" value="CHLORAMPHENICOL EFFLUX PUMP RV0191"/>
    <property type="match status" value="1"/>
</dbReference>
<feature type="domain" description="Major facilitator superfamily (MFS) profile" evidence="7">
    <location>
        <begin position="1"/>
        <end position="372"/>
    </location>
</feature>
<gene>
    <name evidence="8" type="ORF">AWC12_14370</name>
</gene>
<feature type="transmembrane region" description="Helical" evidence="6">
    <location>
        <begin position="38"/>
        <end position="58"/>
    </location>
</feature>
<feature type="transmembrane region" description="Helical" evidence="6">
    <location>
        <begin position="280"/>
        <end position="299"/>
    </location>
</feature>
<feature type="transmembrane region" description="Helical" evidence="6">
    <location>
        <begin position="348"/>
        <end position="367"/>
    </location>
</feature>
<feature type="transmembrane region" description="Helical" evidence="6">
    <location>
        <begin position="90"/>
        <end position="111"/>
    </location>
</feature>
<keyword evidence="3 6" id="KW-0812">Transmembrane</keyword>
<dbReference type="EMBL" id="LQPC01000030">
    <property type="protein sequence ID" value="ORV87577.1"/>
    <property type="molecule type" value="Genomic_DNA"/>
</dbReference>
<dbReference type="SUPFAM" id="SSF103473">
    <property type="entry name" value="MFS general substrate transporter"/>
    <property type="match status" value="1"/>
</dbReference>
<evidence type="ECO:0000256" key="3">
    <source>
        <dbReference type="ARBA" id="ARBA00022692"/>
    </source>
</evidence>
<dbReference type="InterPro" id="IPR050189">
    <property type="entry name" value="MFS_Efflux_Transporters"/>
</dbReference>
<dbReference type="RefSeq" id="WP_085174962.1">
    <property type="nucleotide sequence ID" value="NZ_LQPC01000030.1"/>
</dbReference>
<keyword evidence="5 6" id="KW-0472">Membrane</keyword>
<dbReference type="InterPro" id="IPR011701">
    <property type="entry name" value="MFS"/>
</dbReference>
<name>A0A1X1WLU6_MYCIR</name>
<feature type="transmembrane region" description="Helical" evidence="6">
    <location>
        <begin position="65"/>
        <end position="84"/>
    </location>
</feature>
<evidence type="ECO:0000256" key="2">
    <source>
        <dbReference type="ARBA" id="ARBA00022475"/>
    </source>
</evidence>
<feature type="transmembrane region" description="Helical" evidence="6">
    <location>
        <begin position="320"/>
        <end position="342"/>
    </location>
</feature>
<accession>A0A1X1WLU6</accession>
<proteinExistence type="predicted"/>
<feature type="transmembrane region" description="Helical" evidence="6">
    <location>
        <begin position="123"/>
        <end position="145"/>
    </location>
</feature>
<dbReference type="PANTHER" id="PTHR43124">
    <property type="entry name" value="PURINE EFFLUX PUMP PBUE"/>
    <property type="match status" value="1"/>
</dbReference>
<protein>
    <recommendedName>
        <fullName evidence="7">Major facilitator superfamily (MFS) profile domain-containing protein</fullName>
    </recommendedName>
</protein>
<dbReference type="Gene3D" id="1.20.1250.20">
    <property type="entry name" value="MFS general substrate transporter like domains"/>
    <property type="match status" value="1"/>
</dbReference>
<feature type="transmembrane region" description="Helical" evidence="6">
    <location>
        <begin position="256"/>
        <end position="274"/>
    </location>
</feature>
<comment type="subcellular location">
    <subcellularLocation>
        <location evidence="1">Cell membrane</location>
        <topology evidence="1">Multi-pass membrane protein</topology>
    </subcellularLocation>
</comment>
<evidence type="ECO:0000313" key="9">
    <source>
        <dbReference type="Proteomes" id="UP000193622"/>
    </source>
</evidence>
<dbReference type="InterPro" id="IPR020846">
    <property type="entry name" value="MFS_dom"/>
</dbReference>
<evidence type="ECO:0000313" key="8">
    <source>
        <dbReference type="EMBL" id="ORV87577.1"/>
    </source>
</evidence>
<keyword evidence="4 6" id="KW-1133">Transmembrane helix</keyword>
<evidence type="ECO:0000256" key="6">
    <source>
        <dbReference type="SAM" id="Phobius"/>
    </source>
</evidence>
<feature type="transmembrane region" description="Helical" evidence="6">
    <location>
        <begin position="224"/>
        <end position="244"/>
    </location>
</feature>
<comment type="caution">
    <text evidence="8">The sequence shown here is derived from an EMBL/GenBank/DDBJ whole genome shotgun (WGS) entry which is preliminary data.</text>
</comment>
<dbReference type="GO" id="GO:0022857">
    <property type="term" value="F:transmembrane transporter activity"/>
    <property type="evidence" value="ECO:0007669"/>
    <property type="project" value="InterPro"/>
</dbReference>
<evidence type="ECO:0000256" key="5">
    <source>
        <dbReference type="ARBA" id="ARBA00023136"/>
    </source>
</evidence>
<feature type="transmembrane region" description="Helical" evidence="6">
    <location>
        <begin position="151"/>
        <end position="169"/>
    </location>
</feature>
<dbReference type="InterPro" id="IPR036259">
    <property type="entry name" value="MFS_trans_sf"/>
</dbReference>
<dbReference type="PROSITE" id="PS50850">
    <property type="entry name" value="MFS"/>
    <property type="match status" value="1"/>
</dbReference>